<dbReference type="Proteomes" id="UP000307943">
    <property type="component" value="Unassembled WGS sequence"/>
</dbReference>
<dbReference type="AlphaFoldDB" id="A0A5C4T8Z9"/>
<dbReference type="CDD" id="cd15482">
    <property type="entry name" value="Sialidase_non-viral"/>
    <property type="match status" value="1"/>
</dbReference>
<keyword evidence="2" id="KW-1185">Reference proteome</keyword>
<name>A0A5C4T8Z9_9BACL</name>
<proteinExistence type="predicted"/>
<sequence length="378" mass="42365">MVTDGELAQANARKKVAVIVTEYRFNSHADVILGRLLGDFDYEPVLEVASIYTDQVPDNDMSRDMAARRGVPIYSTIAEAVRAPHLGSPIDGVIIIGEHGDYPVNEKGQKMYPRCRLLRETLEALDVLGLRVPIFSDKHLSYDLNESEWMYNQLKQRNIPFMGGSSIPHTDPVPVYDPAKLETAREWLVVSYSTSVEAYGYHGLEVLQSIAERRRGGETGVRSVWAAEGDDVWKAMDRGEWPEDLMLQALGAYPDLPSGHPRELASGTVLFAVEYEDGGRGFVIQFPKLVDLWGYAFRSDDGGVTVALCDSEKKRPFSHFERLTKMIEAFVVSGRSPFPMERVYMSTGLIGYGMESLYAKKPVETPLLRIRYGRESGE</sequence>
<protein>
    <submittedName>
        <fullName evidence="1">Uncharacterized protein</fullName>
    </submittedName>
</protein>
<evidence type="ECO:0000313" key="1">
    <source>
        <dbReference type="EMBL" id="TNJ65548.1"/>
    </source>
</evidence>
<evidence type="ECO:0000313" key="2">
    <source>
        <dbReference type="Proteomes" id="UP000307943"/>
    </source>
</evidence>
<gene>
    <name evidence="1" type="ORF">FE784_15015</name>
</gene>
<dbReference type="OrthoDB" id="1394308at2"/>
<organism evidence="1 2">
    <name type="scientific">Paenibacillus hemerocallicola</name>
    <dbReference type="NCBI Taxonomy" id="1172614"/>
    <lineage>
        <taxon>Bacteria</taxon>
        <taxon>Bacillati</taxon>
        <taxon>Bacillota</taxon>
        <taxon>Bacilli</taxon>
        <taxon>Bacillales</taxon>
        <taxon>Paenibacillaceae</taxon>
        <taxon>Paenibacillus</taxon>
    </lineage>
</organism>
<dbReference type="EMBL" id="VDCQ01000018">
    <property type="protein sequence ID" value="TNJ65548.1"/>
    <property type="molecule type" value="Genomic_DNA"/>
</dbReference>
<accession>A0A5C4T8Z9</accession>
<reference evidence="1 2" key="1">
    <citation type="submission" date="2019-05" db="EMBL/GenBank/DDBJ databases">
        <title>We sequenced the genome of Paenibacillus hemerocallicola KCTC 33185 for further insight into its adaptation and study the phylogeny of Paenibacillus.</title>
        <authorList>
            <person name="Narsing Rao M.P."/>
        </authorList>
    </citation>
    <scope>NUCLEOTIDE SEQUENCE [LARGE SCALE GENOMIC DNA]</scope>
    <source>
        <strain evidence="1 2">KCTC 33185</strain>
    </source>
</reference>
<comment type="caution">
    <text evidence="1">The sequence shown here is derived from an EMBL/GenBank/DDBJ whole genome shotgun (WGS) entry which is preliminary data.</text>
</comment>